<sequence>MEQEVYSNSSYPFRDARNNTINSHLRISIPLHVASNRSITNDGSVARSPSIPSKNVQMEDIESQRSEHSELADNEKGYYESNAGDGTKSSDHFLTGWKLIITMMSAFLALFIAALDQTIVVTIFSTVGNQFHAFDEINWLTSAFLIPMAVFCPSWGRVAIAFGRKPTMLCGIAIFEIGSLIAALSISMSMLIGGRVIQGIGGGCIQTSVSLLATESVPVNYRSLSLSAMAVAYAIASVAGPFLGGALTKVTWRLCFYINLPLGVIAFIMLFFLYNPPKPTGKLKDRLKLIDYFGSLLLIASLVLMLTGLSLGGVEFSWVSPAVILMVIIGFATYVVFLMYNFILSANPMFLKEFYTTPQIFFAATMGFFNYAFFLGNITYLTVYFQVIFAHDSLQSGIDLLPLIIATTISAVINGVLIKLIRHIKVFYVVFSGAFGIIAAGLITTLDRDSSVGKRIGYLIIMGISVGFQIQSTLLSCQIKAPKHVPGSIIMVTVFANFNRFTGGALGVTLASAVFNAKGSSSIEAIIMALPNNEKRKYVNIDGAQLLSSPKLINKIPDPTRGQIYDALMDAIITSFYLGLGFSCAAFVCSLFATNKKIPKDDEII</sequence>
<feature type="transmembrane region" description="Helical" evidence="7">
    <location>
        <begin position="168"/>
        <end position="190"/>
    </location>
</feature>
<protein>
    <submittedName>
        <fullName evidence="9">MDR transporter</fullName>
    </submittedName>
</protein>
<dbReference type="STRING" id="984485.A0A1E4RCT4"/>
<dbReference type="CDD" id="cd17502">
    <property type="entry name" value="MFS_Azr1_MDR_like"/>
    <property type="match status" value="1"/>
</dbReference>
<feature type="transmembrane region" description="Helical" evidence="7">
    <location>
        <begin position="318"/>
        <end position="340"/>
    </location>
</feature>
<proteinExistence type="inferred from homology"/>
<evidence type="ECO:0000313" key="9">
    <source>
        <dbReference type="EMBL" id="ODV64945.1"/>
    </source>
</evidence>
<feature type="transmembrane region" description="Helical" evidence="7">
    <location>
        <begin position="196"/>
        <end position="214"/>
    </location>
</feature>
<feature type="region of interest" description="Disordered" evidence="6">
    <location>
        <begin position="40"/>
        <end position="83"/>
    </location>
</feature>
<evidence type="ECO:0000259" key="8">
    <source>
        <dbReference type="PROSITE" id="PS50850"/>
    </source>
</evidence>
<dbReference type="InterPro" id="IPR011701">
    <property type="entry name" value="MFS"/>
</dbReference>
<evidence type="ECO:0000256" key="3">
    <source>
        <dbReference type="ARBA" id="ARBA00022692"/>
    </source>
</evidence>
<feature type="transmembrane region" description="Helical" evidence="7">
    <location>
        <begin position="99"/>
        <end position="125"/>
    </location>
</feature>
<dbReference type="Pfam" id="PF07690">
    <property type="entry name" value="MFS_1"/>
    <property type="match status" value="1"/>
</dbReference>
<evidence type="ECO:0000256" key="2">
    <source>
        <dbReference type="ARBA" id="ARBA00008335"/>
    </source>
</evidence>
<reference evidence="10" key="1">
    <citation type="submission" date="2016-05" db="EMBL/GenBank/DDBJ databases">
        <title>Comparative genomics of biotechnologically important yeasts.</title>
        <authorList>
            <consortium name="DOE Joint Genome Institute"/>
            <person name="Riley R."/>
            <person name="Haridas S."/>
            <person name="Wolfe K.H."/>
            <person name="Lopes M.R."/>
            <person name="Hittinger C.T."/>
            <person name="Goker M."/>
            <person name="Salamov A."/>
            <person name="Wisecaver J."/>
            <person name="Long T.M."/>
            <person name="Aerts A.L."/>
            <person name="Barry K."/>
            <person name="Choi C."/>
            <person name="Clum A."/>
            <person name="Coughlan A.Y."/>
            <person name="Deshpande S."/>
            <person name="Douglass A.P."/>
            <person name="Hanson S.J."/>
            <person name="Klenk H.-P."/>
            <person name="Labutti K."/>
            <person name="Lapidus A."/>
            <person name="Lindquist E."/>
            <person name="Lipzen A."/>
            <person name="Meier-Kolthoff J.P."/>
            <person name="Ohm R.A."/>
            <person name="Otillar R.P."/>
            <person name="Pangilinan J."/>
            <person name="Peng Y."/>
            <person name="Rokas A."/>
            <person name="Rosa C.A."/>
            <person name="Scheuner C."/>
            <person name="Sibirny A.A."/>
            <person name="Slot J.C."/>
            <person name="Stielow J.B."/>
            <person name="Sun H."/>
            <person name="Kurtzman C.P."/>
            <person name="Blackwell M."/>
            <person name="Grigoriev I.V."/>
            <person name="Jeffries T.W."/>
        </authorList>
    </citation>
    <scope>NUCLEOTIDE SEQUENCE [LARGE SCALE GENOMIC DNA]</scope>
    <source>
        <strain evidence="10">NRRL Y-1933</strain>
    </source>
</reference>
<dbReference type="GO" id="GO:0005886">
    <property type="term" value="C:plasma membrane"/>
    <property type="evidence" value="ECO:0007669"/>
    <property type="project" value="TreeGrafter"/>
</dbReference>
<dbReference type="SUPFAM" id="SSF103473">
    <property type="entry name" value="MFS general substrate transporter"/>
    <property type="match status" value="1"/>
</dbReference>
<comment type="similarity">
    <text evidence="2">Belongs to the major facilitator superfamily.</text>
</comment>
<feature type="transmembrane region" description="Helical" evidence="7">
    <location>
        <begin position="289"/>
        <end position="312"/>
    </location>
</feature>
<feature type="transmembrane region" description="Helical" evidence="7">
    <location>
        <begin position="137"/>
        <end position="156"/>
    </location>
</feature>
<feature type="transmembrane region" description="Helical" evidence="7">
    <location>
        <begin position="456"/>
        <end position="477"/>
    </location>
</feature>
<feature type="transmembrane region" description="Helical" evidence="7">
    <location>
        <begin position="256"/>
        <end position="277"/>
    </location>
</feature>
<evidence type="ECO:0000313" key="10">
    <source>
        <dbReference type="Proteomes" id="UP000095085"/>
    </source>
</evidence>
<feature type="transmembrane region" description="Helical" evidence="7">
    <location>
        <begin position="360"/>
        <end position="380"/>
    </location>
</feature>
<comment type="subcellular location">
    <subcellularLocation>
        <location evidence="1">Membrane</location>
        <topology evidence="1">Multi-pass membrane protein</topology>
    </subcellularLocation>
</comment>
<dbReference type="Gene3D" id="1.20.1720.10">
    <property type="entry name" value="Multidrug resistance protein D"/>
    <property type="match status" value="1"/>
</dbReference>
<evidence type="ECO:0000256" key="1">
    <source>
        <dbReference type="ARBA" id="ARBA00004141"/>
    </source>
</evidence>
<dbReference type="EMBL" id="KV454546">
    <property type="protein sequence ID" value="ODV64945.1"/>
    <property type="molecule type" value="Genomic_DNA"/>
</dbReference>
<feature type="compositionally biased region" description="Basic and acidic residues" evidence="6">
    <location>
        <begin position="62"/>
        <end position="78"/>
    </location>
</feature>
<keyword evidence="5 7" id="KW-0472">Membrane</keyword>
<gene>
    <name evidence="9" type="ORF">HYPBUDRAFT_154225</name>
</gene>
<feature type="transmembrane region" description="Helical" evidence="7">
    <location>
        <begin position="426"/>
        <end position="444"/>
    </location>
</feature>
<dbReference type="GeneID" id="30996509"/>
<feature type="domain" description="Major facilitator superfamily (MFS) profile" evidence="8">
    <location>
        <begin position="102"/>
        <end position="598"/>
    </location>
</feature>
<keyword evidence="4 7" id="KW-1133">Transmembrane helix</keyword>
<dbReference type="PROSITE" id="PS50850">
    <property type="entry name" value="MFS"/>
    <property type="match status" value="1"/>
</dbReference>
<dbReference type="AlphaFoldDB" id="A0A1E4RCT4"/>
<accession>A0A1E4RCT4</accession>
<dbReference type="InterPro" id="IPR020846">
    <property type="entry name" value="MFS_dom"/>
</dbReference>
<dbReference type="Proteomes" id="UP000095085">
    <property type="component" value="Unassembled WGS sequence"/>
</dbReference>
<keyword evidence="10" id="KW-1185">Reference proteome</keyword>
<evidence type="ECO:0000256" key="4">
    <source>
        <dbReference type="ARBA" id="ARBA00022989"/>
    </source>
</evidence>
<evidence type="ECO:0000256" key="6">
    <source>
        <dbReference type="SAM" id="MobiDB-lite"/>
    </source>
</evidence>
<evidence type="ECO:0000256" key="5">
    <source>
        <dbReference type="ARBA" id="ARBA00023136"/>
    </source>
</evidence>
<feature type="transmembrane region" description="Helical" evidence="7">
    <location>
        <begin position="400"/>
        <end position="421"/>
    </location>
</feature>
<dbReference type="GO" id="GO:0022857">
    <property type="term" value="F:transmembrane transporter activity"/>
    <property type="evidence" value="ECO:0007669"/>
    <property type="project" value="InterPro"/>
</dbReference>
<feature type="transmembrane region" description="Helical" evidence="7">
    <location>
        <begin position="226"/>
        <end position="244"/>
    </location>
</feature>
<keyword evidence="3 7" id="KW-0812">Transmembrane</keyword>
<dbReference type="InterPro" id="IPR036259">
    <property type="entry name" value="MFS_trans_sf"/>
</dbReference>
<dbReference type="PANTHER" id="PTHR23501:SF198">
    <property type="entry name" value="AZOLE RESISTANCE PROTEIN 1-RELATED"/>
    <property type="match status" value="1"/>
</dbReference>
<dbReference type="RefSeq" id="XP_020074012.1">
    <property type="nucleotide sequence ID" value="XM_020221960.1"/>
</dbReference>
<evidence type="ECO:0000256" key="7">
    <source>
        <dbReference type="SAM" id="Phobius"/>
    </source>
</evidence>
<dbReference type="OrthoDB" id="10021397at2759"/>
<name>A0A1E4RCT4_9ASCO</name>
<feature type="transmembrane region" description="Helical" evidence="7">
    <location>
        <begin position="571"/>
        <end position="593"/>
    </location>
</feature>
<dbReference type="PANTHER" id="PTHR23501">
    <property type="entry name" value="MAJOR FACILITATOR SUPERFAMILY"/>
    <property type="match status" value="1"/>
</dbReference>
<dbReference type="PROSITE" id="PS00217">
    <property type="entry name" value="SUGAR_TRANSPORT_2"/>
    <property type="match status" value="1"/>
</dbReference>
<feature type="transmembrane region" description="Helical" evidence="7">
    <location>
        <begin position="489"/>
        <end position="515"/>
    </location>
</feature>
<organism evidence="9 10">
    <name type="scientific">Hyphopichia burtonii NRRL Y-1933</name>
    <dbReference type="NCBI Taxonomy" id="984485"/>
    <lineage>
        <taxon>Eukaryota</taxon>
        <taxon>Fungi</taxon>
        <taxon>Dikarya</taxon>
        <taxon>Ascomycota</taxon>
        <taxon>Saccharomycotina</taxon>
        <taxon>Pichiomycetes</taxon>
        <taxon>Debaryomycetaceae</taxon>
        <taxon>Hyphopichia</taxon>
    </lineage>
</organism>
<dbReference type="InterPro" id="IPR005829">
    <property type="entry name" value="Sugar_transporter_CS"/>
</dbReference>